<reference evidence="1 2" key="1">
    <citation type="submission" date="2015-01" db="EMBL/GenBank/DDBJ databases">
        <title>Draft genome of Vibrio mytili type strain CAIM 528.</title>
        <authorList>
            <person name="Gonzalez-Castillo A."/>
            <person name="Gomez-Gil B."/>
            <person name="Enciso-Ibarra J."/>
        </authorList>
    </citation>
    <scope>NUCLEOTIDE SEQUENCE [LARGE SCALE GENOMIC DNA]</scope>
    <source>
        <strain evidence="1 2">CAIM 528</strain>
    </source>
</reference>
<evidence type="ECO:0000313" key="2">
    <source>
        <dbReference type="Proteomes" id="UP000031977"/>
    </source>
</evidence>
<evidence type="ECO:0000313" key="1">
    <source>
        <dbReference type="EMBL" id="KIN11911.1"/>
    </source>
</evidence>
<dbReference type="Proteomes" id="UP000031977">
    <property type="component" value="Unassembled WGS sequence"/>
</dbReference>
<dbReference type="OrthoDB" id="5891696at2"/>
<comment type="caution">
    <text evidence="1">The sequence shown here is derived from an EMBL/GenBank/DDBJ whole genome shotgun (WGS) entry which is preliminary data.</text>
</comment>
<organism evidence="1 2">
    <name type="scientific">Vibrio mytili</name>
    <dbReference type="NCBI Taxonomy" id="50718"/>
    <lineage>
        <taxon>Bacteria</taxon>
        <taxon>Pseudomonadati</taxon>
        <taxon>Pseudomonadota</taxon>
        <taxon>Gammaproteobacteria</taxon>
        <taxon>Vibrionales</taxon>
        <taxon>Vibrionaceae</taxon>
        <taxon>Vibrio</taxon>
    </lineage>
</organism>
<dbReference type="RefSeq" id="WP_041154637.1">
    <property type="nucleotide sequence ID" value="NZ_CBCRVP010000003.1"/>
</dbReference>
<name>A0A0C3HUK7_9VIBR</name>
<keyword evidence="2" id="KW-1185">Reference proteome</keyword>
<dbReference type="EMBL" id="JXOK01000010">
    <property type="protein sequence ID" value="KIN11911.1"/>
    <property type="molecule type" value="Genomic_DNA"/>
</dbReference>
<proteinExistence type="predicted"/>
<dbReference type="AlphaFoldDB" id="A0A0C3HUK7"/>
<sequence length="61" mass="6950">MNNDNFRELIDSLPDLTAVQKRYLLNQTKMSLDDEASMLVTNDLLTREELDALLAPVESPK</sequence>
<gene>
    <name evidence="1" type="ORF">SU60_05235</name>
</gene>
<protein>
    <submittedName>
        <fullName evidence="1">Uncharacterized protein</fullName>
    </submittedName>
</protein>
<accession>A0A0C3HUK7</accession>